<dbReference type="RefSeq" id="WP_254294265.1">
    <property type="nucleotide sequence ID" value="NZ_JAMLDX010000011.1"/>
</dbReference>
<evidence type="ECO:0000259" key="1">
    <source>
        <dbReference type="Pfam" id="PF02581"/>
    </source>
</evidence>
<feature type="domain" description="Thiamine phosphate synthase/TenI" evidence="1">
    <location>
        <begin position="95"/>
        <end position="174"/>
    </location>
</feature>
<reference evidence="2" key="1">
    <citation type="submission" date="2022-05" db="EMBL/GenBank/DDBJ databases">
        <title>Sphingomonas sp. strain MG17 Genome sequencing and assembly.</title>
        <authorList>
            <person name="Kim I."/>
        </authorList>
    </citation>
    <scope>NUCLEOTIDE SEQUENCE</scope>
    <source>
        <strain evidence="2">MG17</strain>
    </source>
</reference>
<dbReference type="InterPro" id="IPR036206">
    <property type="entry name" value="ThiamineP_synth_sf"/>
</dbReference>
<dbReference type="GO" id="GO:0009228">
    <property type="term" value="P:thiamine biosynthetic process"/>
    <property type="evidence" value="ECO:0007669"/>
    <property type="project" value="UniProtKB-KW"/>
</dbReference>
<dbReference type="InterPro" id="IPR022998">
    <property type="entry name" value="ThiamineP_synth_TenI"/>
</dbReference>
<proteinExistence type="predicted"/>
<accession>A0A9X2HK16</accession>
<gene>
    <name evidence="2" type="ORF">M9978_14080</name>
</gene>
<dbReference type="Pfam" id="PF02581">
    <property type="entry name" value="TMP-TENI"/>
    <property type="match status" value="1"/>
</dbReference>
<sequence length="181" mass="19749">MRRRHPSTLQAELPRRWLMTDERMGEALWDALARLPRGSGVVFRHYSLPLAERKALLGKVARIARARRLLLVTAGSARFGPAAGSHGRHRGALTAPAHSRREAIAAIRAGATLLFASPVHATRSHPGARALGPVRLGLMIRGLGVPVIALGGMDERRWRALRPLGVQGWAGIDAWMRQPPT</sequence>
<dbReference type="Gene3D" id="3.20.20.70">
    <property type="entry name" value="Aldolase class I"/>
    <property type="match status" value="1"/>
</dbReference>
<dbReference type="AlphaFoldDB" id="A0A9X2HK16"/>
<dbReference type="InterPro" id="IPR013785">
    <property type="entry name" value="Aldolase_TIM"/>
</dbReference>
<dbReference type="EMBL" id="JAMLDX010000011">
    <property type="protein sequence ID" value="MCP3731552.1"/>
    <property type="molecule type" value="Genomic_DNA"/>
</dbReference>
<organism evidence="2 3">
    <name type="scientific">Sphingomonas tagetis</name>
    <dbReference type="NCBI Taxonomy" id="2949092"/>
    <lineage>
        <taxon>Bacteria</taxon>
        <taxon>Pseudomonadati</taxon>
        <taxon>Pseudomonadota</taxon>
        <taxon>Alphaproteobacteria</taxon>
        <taxon>Sphingomonadales</taxon>
        <taxon>Sphingomonadaceae</taxon>
        <taxon>Sphingomonas</taxon>
    </lineage>
</organism>
<evidence type="ECO:0000313" key="3">
    <source>
        <dbReference type="Proteomes" id="UP001139451"/>
    </source>
</evidence>
<evidence type="ECO:0000313" key="2">
    <source>
        <dbReference type="EMBL" id="MCP3731552.1"/>
    </source>
</evidence>
<dbReference type="Proteomes" id="UP001139451">
    <property type="component" value="Unassembled WGS sequence"/>
</dbReference>
<name>A0A9X2HK16_9SPHN</name>
<protein>
    <submittedName>
        <fullName evidence="2">Thiamine phosphate synthase</fullName>
    </submittedName>
</protein>
<comment type="caution">
    <text evidence="2">The sequence shown here is derived from an EMBL/GenBank/DDBJ whole genome shotgun (WGS) entry which is preliminary data.</text>
</comment>
<keyword evidence="3" id="KW-1185">Reference proteome</keyword>
<dbReference type="SUPFAM" id="SSF51391">
    <property type="entry name" value="Thiamin phosphate synthase"/>
    <property type="match status" value="1"/>
</dbReference>
<dbReference type="CDD" id="cd00564">
    <property type="entry name" value="TMP_TenI"/>
    <property type="match status" value="1"/>
</dbReference>